<evidence type="ECO:0000313" key="7">
    <source>
        <dbReference type="Proteomes" id="UP000663829"/>
    </source>
</evidence>
<dbReference type="Proteomes" id="UP000677228">
    <property type="component" value="Unassembled WGS sequence"/>
</dbReference>
<keyword evidence="2" id="KW-1133">Transmembrane helix</keyword>
<sequence length="367" mass="41633">MLETLAKERKKFLSVKNAYRIASYDLIRYRARPAIINPLPVEKIDETLPCGLDPDSKQSSFSESKPTPLENQSYHSYLIPGSIIVLLASVHAYAPIIARAILKEKGRKGICGPWYAQFIIISYVITGFVGFILFTYMIFRAFDCFRNLLIKLHQNLVSAYIDERYIEQSTANVEYLNIKQPHNLDYFLMKVKRIVGRAQTTRVRIHLFTVTFAFTTGTTLAIISIGQVLTGSDQSPQQGVLENPLSIVMLIDLVIMSLLVVAVLLVIAEINHASTTKLSLLLLRVHLEAVHDEELHIEDDDEDNENYRRTSVKAQNTLRYLETVIAHTKTAFEEYKIKLFGLVVVDRNLVIKVVLLLITNAAARLVR</sequence>
<evidence type="ECO:0000313" key="6">
    <source>
        <dbReference type="EMBL" id="CAF4241357.1"/>
    </source>
</evidence>
<feature type="region of interest" description="Disordered" evidence="1">
    <location>
        <begin position="49"/>
        <end position="68"/>
    </location>
</feature>
<keyword evidence="2" id="KW-0812">Transmembrane</keyword>
<dbReference type="Proteomes" id="UP000682733">
    <property type="component" value="Unassembled WGS sequence"/>
</dbReference>
<dbReference type="Proteomes" id="UP000663829">
    <property type="component" value="Unassembled WGS sequence"/>
</dbReference>
<feature type="transmembrane region" description="Helical" evidence="2">
    <location>
        <begin position="77"/>
        <end position="102"/>
    </location>
</feature>
<dbReference type="OrthoDB" id="10061145at2759"/>
<reference evidence="3" key="1">
    <citation type="submission" date="2021-02" db="EMBL/GenBank/DDBJ databases">
        <authorList>
            <person name="Nowell W R."/>
        </authorList>
    </citation>
    <scope>NUCLEOTIDE SEQUENCE</scope>
</reference>
<feature type="transmembrane region" description="Helical" evidence="2">
    <location>
        <begin position="114"/>
        <end position="139"/>
    </location>
</feature>
<protein>
    <submittedName>
        <fullName evidence="3">Uncharacterized protein</fullName>
    </submittedName>
</protein>
<dbReference type="EMBL" id="CAJNOK010029281">
    <property type="protein sequence ID" value="CAF1445915.1"/>
    <property type="molecule type" value="Genomic_DNA"/>
</dbReference>
<keyword evidence="7" id="KW-1185">Reference proteome</keyword>
<dbReference type="EMBL" id="CAJOBA010051106">
    <property type="protein sequence ID" value="CAF4241357.1"/>
    <property type="molecule type" value="Genomic_DNA"/>
</dbReference>
<evidence type="ECO:0000313" key="3">
    <source>
        <dbReference type="EMBL" id="CAF1166643.1"/>
    </source>
</evidence>
<dbReference type="AlphaFoldDB" id="A0A814U3H7"/>
<evidence type="ECO:0000313" key="4">
    <source>
        <dbReference type="EMBL" id="CAF1445915.1"/>
    </source>
</evidence>
<comment type="caution">
    <text evidence="3">The sequence shown here is derived from an EMBL/GenBank/DDBJ whole genome shotgun (WGS) entry which is preliminary data.</text>
</comment>
<gene>
    <name evidence="3" type="ORF">GPM918_LOCUS21960</name>
    <name evidence="4" type="ORF">OVA965_LOCUS34625</name>
    <name evidence="5" type="ORF">SRO942_LOCUS21954</name>
    <name evidence="6" type="ORF">TMI583_LOCUS35556</name>
</gene>
<feature type="transmembrane region" description="Helical" evidence="2">
    <location>
        <begin position="205"/>
        <end position="225"/>
    </location>
</feature>
<dbReference type="Proteomes" id="UP000681722">
    <property type="component" value="Unassembled WGS sequence"/>
</dbReference>
<evidence type="ECO:0000313" key="5">
    <source>
        <dbReference type="EMBL" id="CAF3930210.1"/>
    </source>
</evidence>
<dbReference type="EMBL" id="CAJOBC010007376">
    <property type="protein sequence ID" value="CAF3930210.1"/>
    <property type="molecule type" value="Genomic_DNA"/>
</dbReference>
<evidence type="ECO:0000256" key="1">
    <source>
        <dbReference type="SAM" id="MobiDB-lite"/>
    </source>
</evidence>
<dbReference type="EMBL" id="CAJNOQ010007379">
    <property type="protein sequence ID" value="CAF1166643.1"/>
    <property type="molecule type" value="Genomic_DNA"/>
</dbReference>
<name>A0A814U3H7_9BILA</name>
<keyword evidence="2" id="KW-0472">Membrane</keyword>
<feature type="compositionally biased region" description="Polar residues" evidence="1">
    <location>
        <begin position="57"/>
        <end position="68"/>
    </location>
</feature>
<proteinExistence type="predicted"/>
<organism evidence="3 7">
    <name type="scientific">Didymodactylos carnosus</name>
    <dbReference type="NCBI Taxonomy" id="1234261"/>
    <lineage>
        <taxon>Eukaryota</taxon>
        <taxon>Metazoa</taxon>
        <taxon>Spiralia</taxon>
        <taxon>Gnathifera</taxon>
        <taxon>Rotifera</taxon>
        <taxon>Eurotatoria</taxon>
        <taxon>Bdelloidea</taxon>
        <taxon>Philodinida</taxon>
        <taxon>Philodinidae</taxon>
        <taxon>Didymodactylos</taxon>
    </lineage>
</organism>
<accession>A0A814U3H7</accession>
<feature type="transmembrane region" description="Helical" evidence="2">
    <location>
        <begin position="245"/>
        <end position="268"/>
    </location>
</feature>
<evidence type="ECO:0000256" key="2">
    <source>
        <dbReference type="SAM" id="Phobius"/>
    </source>
</evidence>